<dbReference type="EMBL" id="JAXIOK010000006">
    <property type="protein sequence ID" value="KAK4768607.1"/>
    <property type="molecule type" value="Genomic_DNA"/>
</dbReference>
<feature type="transmembrane region" description="Helical" evidence="3">
    <location>
        <begin position="114"/>
        <end position="133"/>
    </location>
</feature>
<dbReference type="InterPro" id="IPR002528">
    <property type="entry name" value="MATE_fam"/>
</dbReference>
<accession>A0AAN7KT39</accession>
<organism evidence="4 5">
    <name type="scientific">Trapa incisa</name>
    <dbReference type="NCBI Taxonomy" id="236973"/>
    <lineage>
        <taxon>Eukaryota</taxon>
        <taxon>Viridiplantae</taxon>
        <taxon>Streptophyta</taxon>
        <taxon>Embryophyta</taxon>
        <taxon>Tracheophyta</taxon>
        <taxon>Spermatophyta</taxon>
        <taxon>Magnoliopsida</taxon>
        <taxon>eudicotyledons</taxon>
        <taxon>Gunneridae</taxon>
        <taxon>Pentapetalae</taxon>
        <taxon>rosids</taxon>
        <taxon>malvids</taxon>
        <taxon>Myrtales</taxon>
        <taxon>Lythraceae</taxon>
        <taxon>Trapa</taxon>
    </lineage>
</organism>
<sequence>MESEAWTMSSTTLIQHSASPGGDAAEGSWWWGFDDAEAKRQIQFLLPMILVSVFYYSIRLFSVMLAGHLGELELAGATLANSWTSVTAFLAGLSGALEMLCGQAFGAKLYRTHGIHLQAPCIISSIFSIFISIL</sequence>
<proteinExistence type="inferred from homology"/>
<evidence type="ECO:0000313" key="5">
    <source>
        <dbReference type="Proteomes" id="UP001345219"/>
    </source>
</evidence>
<comment type="caution">
    <text evidence="4">The sequence shown here is derived from an EMBL/GenBank/DDBJ whole genome shotgun (WGS) entry which is preliminary data.</text>
</comment>
<dbReference type="Proteomes" id="UP001345219">
    <property type="component" value="Chromosome 3"/>
</dbReference>
<evidence type="ECO:0000313" key="4">
    <source>
        <dbReference type="EMBL" id="KAK4768607.1"/>
    </source>
</evidence>
<keyword evidence="5" id="KW-1185">Reference proteome</keyword>
<gene>
    <name evidence="4" type="ORF">SAY87_003748</name>
</gene>
<feature type="transmembrane region" description="Helical" evidence="3">
    <location>
        <begin position="86"/>
        <end position="107"/>
    </location>
</feature>
<feature type="region of interest" description="Disordered" evidence="2">
    <location>
        <begin position="1"/>
        <end position="22"/>
    </location>
</feature>
<keyword evidence="3" id="KW-1133">Transmembrane helix</keyword>
<dbReference type="Pfam" id="PF01554">
    <property type="entry name" value="MatE"/>
    <property type="match status" value="1"/>
</dbReference>
<keyword evidence="3" id="KW-0812">Transmembrane</keyword>
<reference evidence="4 5" key="1">
    <citation type="journal article" date="2023" name="Hortic Res">
        <title>Pangenome of water caltrop reveals structural variations and asymmetric subgenome divergence after allopolyploidization.</title>
        <authorList>
            <person name="Zhang X."/>
            <person name="Chen Y."/>
            <person name="Wang L."/>
            <person name="Yuan Y."/>
            <person name="Fang M."/>
            <person name="Shi L."/>
            <person name="Lu R."/>
            <person name="Comes H.P."/>
            <person name="Ma Y."/>
            <person name="Chen Y."/>
            <person name="Huang G."/>
            <person name="Zhou Y."/>
            <person name="Zheng Z."/>
            <person name="Qiu Y."/>
        </authorList>
    </citation>
    <scope>NUCLEOTIDE SEQUENCE [LARGE SCALE GENOMIC DNA]</scope>
    <source>
        <tissue evidence="4">Roots</tissue>
    </source>
</reference>
<dbReference type="GO" id="GO:0016020">
    <property type="term" value="C:membrane"/>
    <property type="evidence" value="ECO:0007669"/>
    <property type="project" value="InterPro"/>
</dbReference>
<keyword evidence="3" id="KW-0472">Membrane</keyword>
<comment type="similarity">
    <text evidence="1">Belongs to the multi antimicrobial extrusion (MATE) (TC 2.A.66.1) family.</text>
</comment>
<evidence type="ECO:0000256" key="3">
    <source>
        <dbReference type="SAM" id="Phobius"/>
    </source>
</evidence>
<evidence type="ECO:0000256" key="2">
    <source>
        <dbReference type="SAM" id="MobiDB-lite"/>
    </source>
</evidence>
<dbReference type="AlphaFoldDB" id="A0AAN7KT39"/>
<feature type="compositionally biased region" description="Polar residues" evidence="2">
    <location>
        <begin position="1"/>
        <end position="18"/>
    </location>
</feature>
<protein>
    <submittedName>
        <fullName evidence="4">Uncharacterized protein</fullName>
    </submittedName>
</protein>
<feature type="transmembrane region" description="Helical" evidence="3">
    <location>
        <begin position="44"/>
        <end position="66"/>
    </location>
</feature>
<name>A0AAN7KT39_9MYRT</name>
<dbReference type="GO" id="GO:0015297">
    <property type="term" value="F:antiporter activity"/>
    <property type="evidence" value="ECO:0007669"/>
    <property type="project" value="InterPro"/>
</dbReference>
<dbReference type="GO" id="GO:0042910">
    <property type="term" value="F:xenobiotic transmembrane transporter activity"/>
    <property type="evidence" value="ECO:0007669"/>
    <property type="project" value="InterPro"/>
</dbReference>
<evidence type="ECO:0000256" key="1">
    <source>
        <dbReference type="ARBA" id="ARBA00010199"/>
    </source>
</evidence>
<dbReference type="PANTHER" id="PTHR11206">
    <property type="entry name" value="MULTIDRUG RESISTANCE PROTEIN"/>
    <property type="match status" value="1"/>
</dbReference>